<gene>
    <name evidence="1" type="ordered locus">XALc_2506</name>
</gene>
<sequence>MLLQGVPDVSVAWRAWMRNIALGSVQGGRDGHASGLVASMHCARLAMPRLYLPVVDACGKCVQKSGETTALSADSGGQC</sequence>
<reference evidence="1 2" key="1">
    <citation type="journal article" date="2009" name="BMC Genomics">
        <title>The complete genome sequence of Xanthomonas albilineans provides new insights into the reductive genome evolution of the xylem-limited Xanthomonadaceae.</title>
        <authorList>
            <person name="Pieretti I."/>
            <person name="Royer M."/>
            <person name="Barbe V."/>
            <person name="Carrere S."/>
            <person name="Koebnik R."/>
            <person name="Cociancich S."/>
            <person name="Couloux A."/>
            <person name="Darrasse A."/>
            <person name="Gouzy J."/>
            <person name="Jacques M.A."/>
            <person name="Lauber E."/>
            <person name="Manceau C."/>
            <person name="Mangenot S."/>
            <person name="Poussier S."/>
            <person name="Segurens B."/>
            <person name="Szurek B."/>
            <person name="Verdier V."/>
            <person name="Arlat M."/>
            <person name="Rott P."/>
        </authorList>
    </citation>
    <scope>NUCLEOTIDE SEQUENCE [LARGE SCALE GENOMIC DNA]</scope>
    <source>
        <strain evidence="2">GPE PC73 / CFBP 7063</strain>
    </source>
</reference>
<dbReference type="EMBL" id="FP565176">
    <property type="protein sequence ID" value="CBA16985.1"/>
    <property type="molecule type" value="Genomic_DNA"/>
</dbReference>
<dbReference type="AlphaFoldDB" id="D2U9N3"/>
<dbReference type="Proteomes" id="UP000001890">
    <property type="component" value="Chromosome"/>
</dbReference>
<accession>D2U9N3</accession>
<organism evidence="1 2">
    <name type="scientific">Xanthomonas albilineans (strain GPE PC73 / CFBP 7063)</name>
    <dbReference type="NCBI Taxonomy" id="380358"/>
    <lineage>
        <taxon>Bacteria</taxon>
        <taxon>Pseudomonadati</taxon>
        <taxon>Pseudomonadota</taxon>
        <taxon>Gammaproteobacteria</taxon>
        <taxon>Lysobacterales</taxon>
        <taxon>Lysobacteraceae</taxon>
        <taxon>Xanthomonas</taxon>
    </lineage>
</organism>
<evidence type="ECO:0000313" key="2">
    <source>
        <dbReference type="Proteomes" id="UP000001890"/>
    </source>
</evidence>
<protein>
    <submittedName>
        <fullName evidence="1">Uncharacterized protein</fullName>
    </submittedName>
</protein>
<evidence type="ECO:0000313" key="1">
    <source>
        <dbReference type="EMBL" id="CBA16985.1"/>
    </source>
</evidence>
<dbReference type="STRING" id="380358.XALC_2506"/>
<name>D2U9N3_XANAP</name>
<dbReference type="PATRIC" id="fig|29447.3.peg.2461"/>
<dbReference type="KEGG" id="xal:XALC_2506"/>
<keyword evidence="2" id="KW-1185">Reference proteome</keyword>
<proteinExistence type="predicted"/>